<protein>
    <submittedName>
        <fullName evidence="2">Uncharacterized protein</fullName>
    </submittedName>
</protein>
<dbReference type="AlphaFoldDB" id="A0A2P2BU25"/>
<accession>A0A2P2BU25</accession>
<reference evidence="2 3" key="1">
    <citation type="submission" date="2014-09" db="EMBL/GenBank/DDBJ databases">
        <authorList>
            <person name="Hornung B.V."/>
        </authorList>
    </citation>
    <scope>NUCLEOTIDE SEQUENCE [LARGE SCALE GENOMIC DNA]</scope>
    <source>
        <strain evidence="2 3">FRIFI</strain>
    </source>
</reference>
<gene>
    <name evidence="2" type="ORF">FRIFI_2323</name>
</gene>
<keyword evidence="1" id="KW-1133">Transmembrane helix</keyword>
<evidence type="ECO:0000313" key="2">
    <source>
        <dbReference type="EMBL" id="CEI73849.1"/>
    </source>
</evidence>
<keyword evidence="3" id="KW-1185">Reference proteome</keyword>
<keyword evidence="1" id="KW-0472">Membrane</keyword>
<dbReference type="EMBL" id="LN650648">
    <property type="protein sequence ID" value="CEI73849.1"/>
    <property type="molecule type" value="Genomic_DNA"/>
</dbReference>
<evidence type="ECO:0000313" key="3">
    <source>
        <dbReference type="Proteomes" id="UP000245695"/>
    </source>
</evidence>
<keyword evidence="1" id="KW-0812">Transmembrane</keyword>
<organism evidence="2 3">
    <name type="scientific">Romboutsia hominis</name>
    <dbReference type="NCBI Taxonomy" id="1507512"/>
    <lineage>
        <taxon>Bacteria</taxon>
        <taxon>Bacillati</taxon>
        <taxon>Bacillota</taxon>
        <taxon>Clostridia</taxon>
        <taxon>Peptostreptococcales</taxon>
        <taxon>Peptostreptococcaceae</taxon>
        <taxon>Romboutsia</taxon>
    </lineage>
</organism>
<dbReference type="Proteomes" id="UP000245695">
    <property type="component" value="Chromosome 1"/>
</dbReference>
<sequence>MVAVPIVLICFAIIIGILGLVLYALILLIKLLKIYIKKNS</sequence>
<name>A0A2P2BU25_9FIRM</name>
<feature type="transmembrane region" description="Helical" evidence="1">
    <location>
        <begin position="6"/>
        <end position="29"/>
    </location>
</feature>
<proteinExistence type="predicted"/>
<evidence type="ECO:0000256" key="1">
    <source>
        <dbReference type="SAM" id="Phobius"/>
    </source>
</evidence>
<dbReference type="KEGG" id="rhom:FRIFI_2323"/>